<accession>A0A2P2LLE1</accession>
<feature type="region of interest" description="Disordered" evidence="1">
    <location>
        <begin position="1"/>
        <end position="24"/>
    </location>
</feature>
<reference evidence="2" key="1">
    <citation type="submission" date="2018-02" db="EMBL/GenBank/DDBJ databases">
        <title>Rhizophora mucronata_Transcriptome.</title>
        <authorList>
            <person name="Meera S.P."/>
            <person name="Sreeshan A."/>
            <person name="Augustine A."/>
        </authorList>
    </citation>
    <scope>NUCLEOTIDE SEQUENCE</scope>
    <source>
        <tissue evidence="2">Leaf</tissue>
    </source>
</reference>
<sequence>MPQTPTKTPNSGKTIKDQSNTEKI</sequence>
<evidence type="ECO:0000256" key="1">
    <source>
        <dbReference type="SAM" id="MobiDB-lite"/>
    </source>
</evidence>
<feature type="compositionally biased region" description="Polar residues" evidence="1">
    <location>
        <begin position="1"/>
        <end position="13"/>
    </location>
</feature>
<protein>
    <submittedName>
        <fullName evidence="2">Uncharacterized protein</fullName>
    </submittedName>
</protein>
<proteinExistence type="predicted"/>
<name>A0A2P2LLE1_RHIMU</name>
<feature type="compositionally biased region" description="Basic and acidic residues" evidence="1">
    <location>
        <begin position="14"/>
        <end position="24"/>
    </location>
</feature>
<organism evidence="2">
    <name type="scientific">Rhizophora mucronata</name>
    <name type="common">Asiatic mangrove</name>
    <dbReference type="NCBI Taxonomy" id="61149"/>
    <lineage>
        <taxon>Eukaryota</taxon>
        <taxon>Viridiplantae</taxon>
        <taxon>Streptophyta</taxon>
        <taxon>Embryophyta</taxon>
        <taxon>Tracheophyta</taxon>
        <taxon>Spermatophyta</taxon>
        <taxon>Magnoliopsida</taxon>
        <taxon>eudicotyledons</taxon>
        <taxon>Gunneridae</taxon>
        <taxon>Pentapetalae</taxon>
        <taxon>rosids</taxon>
        <taxon>fabids</taxon>
        <taxon>Malpighiales</taxon>
        <taxon>Rhizophoraceae</taxon>
        <taxon>Rhizophora</taxon>
    </lineage>
</organism>
<evidence type="ECO:0000313" key="2">
    <source>
        <dbReference type="EMBL" id="MBX18808.1"/>
    </source>
</evidence>
<dbReference type="EMBL" id="GGEC01038324">
    <property type="protein sequence ID" value="MBX18808.1"/>
    <property type="molecule type" value="Transcribed_RNA"/>
</dbReference>
<dbReference type="AlphaFoldDB" id="A0A2P2LLE1"/>